<dbReference type="RefSeq" id="WP_141481603.1">
    <property type="nucleotide sequence ID" value="NZ_VICD02000069.1"/>
</dbReference>
<protein>
    <submittedName>
        <fullName evidence="2">CHAT domain-containing protein</fullName>
    </submittedName>
</protein>
<evidence type="ECO:0000259" key="1">
    <source>
        <dbReference type="Pfam" id="PF00656"/>
    </source>
</evidence>
<dbReference type="Gene3D" id="3.40.50.1460">
    <property type="match status" value="1"/>
</dbReference>
<accession>A0A508AW58</accession>
<dbReference type="AlphaFoldDB" id="A0A508AW58"/>
<dbReference type="GO" id="GO:0004197">
    <property type="term" value="F:cysteine-type endopeptidase activity"/>
    <property type="evidence" value="ECO:0007669"/>
    <property type="project" value="InterPro"/>
</dbReference>
<comment type="caution">
    <text evidence="2">The sequence shown here is derived from an EMBL/GenBank/DDBJ whole genome shotgun (WGS) entry which is preliminary data.</text>
</comment>
<dbReference type="EMBL" id="VICD02000069">
    <property type="protein sequence ID" value="KAB8195638.1"/>
    <property type="molecule type" value="Genomic_DNA"/>
</dbReference>
<proteinExistence type="predicted"/>
<feature type="domain" description="Peptidase C14 caspase" evidence="1">
    <location>
        <begin position="1"/>
        <end position="213"/>
    </location>
</feature>
<gene>
    <name evidence="2" type="ORF">FKV24_005040</name>
</gene>
<dbReference type="InterPro" id="IPR052039">
    <property type="entry name" value="Caspase-related_regulators"/>
</dbReference>
<dbReference type="GO" id="GO:0006508">
    <property type="term" value="P:proteolysis"/>
    <property type="evidence" value="ECO:0007669"/>
    <property type="project" value="InterPro"/>
</dbReference>
<reference evidence="2 3" key="1">
    <citation type="submission" date="2019-10" db="EMBL/GenBank/DDBJ databases">
        <title>Lysobacter alkalisoli sp. nov., isolated from saline-alkaline soil.</title>
        <authorList>
            <person name="Sun J.-Q."/>
        </authorList>
    </citation>
    <scope>NUCLEOTIDE SEQUENCE [LARGE SCALE GENOMIC DNA]</scope>
    <source>
        <strain evidence="2 3">KCTC 42381</strain>
    </source>
</reference>
<dbReference type="PANTHER" id="PTHR22576">
    <property type="entry name" value="MUCOSA ASSOCIATED LYMPHOID TISSUE LYMPHOMA TRANSLOCATION PROTEIN 1/PARACASPASE"/>
    <property type="match status" value="1"/>
</dbReference>
<dbReference type="SUPFAM" id="SSF52129">
    <property type="entry name" value="Caspase-like"/>
    <property type="match status" value="1"/>
</dbReference>
<dbReference type="InterPro" id="IPR029030">
    <property type="entry name" value="Caspase-like_dom_sf"/>
</dbReference>
<evidence type="ECO:0000313" key="2">
    <source>
        <dbReference type="EMBL" id="KAB8195638.1"/>
    </source>
</evidence>
<dbReference type="PANTHER" id="PTHR22576:SF37">
    <property type="entry name" value="MUCOSA-ASSOCIATED LYMPHOID TISSUE LYMPHOMA TRANSLOCATION PROTEIN 1"/>
    <property type="match status" value="1"/>
</dbReference>
<organism evidence="2 3">
    <name type="scientific">Marilutibacter maris</name>
    <dbReference type="NCBI Taxonomy" id="1605891"/>
    <lineage>
        <taxon>Bacteria</taxon>
        <taxon>Pseudomonadati</taxon>
        <taxon>Pseudomonadota</taxon>
        <taxon>Gammaproteobacteria</taxon>
        <taxon>Lysobacterales</taxon>
        <taxon>Lysobacteraceae</taxon>
        <taxon>Marilutibacter</taxon>
    </lineage>
</organism>
<sequence>MRIALIVGINYYEHGGALFGCVDDAHAVKTVLERHGDGAVNFDCKLLTGTGSTDRVDRTDLKDHVVELFKSQAEIALFYFAGHGHIEAAGGYLLATDSRRGDEGLSLSEVLRLANASPARNKVVVLDSCHSGIAGTLPETGNVAALAEGLTVLTASTDDQYATEEHGKGVFTTLLVDALHGGAANLTGDITPGSVYAHIDQSLGAWEQRPVFKTNVREFVSLRKIPPLIDLEDLRRITEFFPAPGAEFRLDPTFEPELKGRDPDMPAPVAENTRKFAILQRYSRLNLVVPVDAPHMWHAAMQGKACKLTVLGEHYRRLVEKRRI</sequence>
<dbReference type="Proteomes" id="UP000320431">
    <property type="component" value="Unassembled WGS sequence"/>
</dbReference>
<dbReference type="InterPro" id="IPR011600">
    <property type="entry name" value="Pept_C14_caspase"/>
</dbReference>
<evidence type="ECO:0000313" key="3">
    <source>
        <dbReference type="Proteomes" id="UP000320431"/>
    </source>
</evidence>
<dbReference type="Pfam" id="PF00656">
    <property type="entry name" value="Peptidase_C14"/>
    <property type="match status" value="1"/>
</dbReference>
<name>A0A508AW58_9GAMM</name>